<dbReference type="PROSITE" id="PS51257">
    <property type="entry name" value="PROKAR_LIPOPROTEIN"/>
    <property type="match status" value="1"/>
</dbReference>
<keyword evidence="2" id="KW-0732">Signal</keyword>
<sequence>MRANPHPLLTALAAASLLLSACNSQNDSNSANAVSPSGASVSSSEVTTSNPNLKLDLSCDDATFPSTLFAQCEQTNVAHTFEATQEQLNPAFQQRLQAQNAANLQASLERSINDPSWNLPPAYGNTGVTPLCAAGFGPCVGDPFRYPGVDGPDGNTFYQKEAEVVPVVYYDQGCARISGHVWRPRNAGNKKLPAIVVKNGSVQASEQLYWWAVQALVRDGYMVLTSDPRGQGQSDAATPTGEQGGNLNGAVFFQGLVNDIDFLLSSPNKPYPHQAQCAGTYPTKTASFNPFYDSLDANRIGLAGHSYGAGGVTWVQSYDAPDSKPWPGLLTKKNPVKVIVAWDALGSRETPNAATLTSLAGSGSAGALPSNPLTAPTDAPPVSARVPALGFSSEYGFTPVPFVRKPPREEHLAAFNQWSAANVPVMQITIAGTTHLDYSPGFGLPASSWCPKIENNACVGGWAKPMILHYTLAWMDRYLKNPDEPGYADADARLLDDTDWASRLSFHFASARKFTTRNGQLIQSDDIRALYR</sequence>
<dbReference type="RefSeq" id="WP_284280013.1">
    <property type="nucleotide sequence ID" value="NZ_BSOJ01000006.1"/>
</dbReference>
<dbReference type="Proteomes" id="UP001156664">
    <property type="component" value="Unassembled WGS sequence"/>
</dbReference>
<evidence type="ECO:0000256" key="2">
    <source>
        <dbReference type="SAM" id="SignalP"/>
    </source>
</evidence>
<evidence type="ECO:0000256" key="1">
    <source>
        <dbReference type="SAM" id="MobiDB-lite"/>
    </source>
</evidence>
<dbReference type="SUPFAM" id="SSF53474">
    <property type="entry name" value="alpha/beta-Hydrolases"/>
    <property type="match status" value="1"/>
</dbReference>
<name>A0ABQ5YNW8_9BURK</name>
<dbReference type="InterPro" id="IPR029058">
    <property type="entry name" value="AB_hydrolase_fold"/>
</dbReference>
<dbReference type="EMBL" id="BSOJ01000006">
    <property type="protein sequence ID" value="GLR25621.1"/>
    <property type="molecule type" value="Genomic_DNA"/>
</dbReference>
<dbReference type="PANTHER" id="PTHR22946">
    <property type="entry name" value="DIENELACTONE HYDROLASE DOMAIN-CONTAINING PROTEIN-RELATED"/>
    <property type="match status" value="1"/>
</dbReference>
<dbReference type="Gene3D" id="3.40.50.1820">
    <property type="entry name" value="alpha/beta hydrolase"/>
    <property type="match status" value="1"/>
</dbReference>
<proteinExistence type="predicted"/>
<feature type="chain" id="PRO_5045554520" description="Xaa-Pro dipeptidyl-peptidase-like domain-containing protein" evidence="2">
    <location>
        <begin position="27"/>
        <end position="532"/>
    </location>
</feature>
<organism evidence="3 4">
    <name type="scientific">Limnobacter litoralis</name>
    <dbReference type="NCBI Taxonomy" id="481366"/>
    <lineage>
        <taxon>Bacteria</taxon>
        <taxon>Pseudomonadati</taxon>
        <taxon>Pseudomonadota</taxon>
        <taxon>Betaproteobacteria</taxon>
        <taxon>Burkholderiales</taxon>
        <taxon>Burkholderiaceae</taxon>
        <taxon>Limnobacter</taxon>
    </lineage>
</organism>
<dbReference type="InterPro" id="IPR050261">
    <property type="entry name" value="FrsA_esterase"/>
</dbReference>
<gene>
    <name evidence="3" type="ORF">GCM10007875_07090</name>
</gene>
<feature type="signal peptide" evidence="2">
    <location>
        <begin position="1"/>
        <end position="26"/>
    </location>
</feature>
<accession>A0ABQ5YNW8</accession>
<comment type="caution">
    <text evidence="3">The sequence shown here is derived from an EMBL/GenBank/DDBJ whole genome shotgun (WGS) entry which is preliminary data.</text>
</comment>
<protein>
    <recommendedName>
        <fullName evidence="5">Xaa-Pro dipeptidyl-peptidase-like domain-containing protein</fullName>
    </recommendedName>
</protein>
<reference evidence="4" key="1">
    <citation type="journal article" date="2019" name="Int. J. Syst. Evol. Microbiol.">
        <title>The Global Catalogue of Microorganisms (GCM) 10K type strain sequencing project: providing services to taxonomists for standard genome sequencing and annotation.</title>
        <authorList>
            <consortium name="The Broad Institute Genomics Platform"/>
            <consortium name="The Broad Institute Genome Sequencing Center for Infectious Disease"/>
            <person name="Wu L."/>
            <person name="Ma J."/>
        </authorList>
    </citation>
    <scope>NUCLEOTIDE SEQUENCE [LARGE SCALE GENOMIC DNA]</scope>
    <source>
        <strain evidence="4">NBRC 105857</strain>
    </source>
</reference>
<evidence type="ECO:0000313" key="3">
    <source>
        <dbReference type="EMBL" id="GLR25621.1"/>
    </source>
</evidence>
<keyword evidence="4" id="KW-1185">Reference proteome</keyword>
<evidence type="ECO:0008006" key="5">
    <source>
        <dbReference type="Google" id="ProtNLM"/>
    </source>
</evidence>
<evidence type="ECO:0000313" key="4">
    <source>
        <dbReference type="Proteomes" id="UP001156664"/>
    </source>
</evidence>
<feature type="region of interest" description="Disordered" evidence="1">
    <location>
        <begin position="28"/>
        <end position="49"/>
    </location>
</feature>